<comment type="similarity">
    <text evidence="2 9">Belongs to the mitochondrial carrier (TC 2.A.29) family.</text>
</comment>
<dbReference type="SUPFAM" id="SSF103506">
    <property type="entry name" value="Mitochondrial carrier"/>
    <property type="match status" value="1"/>
</dbReference>
<protein>
    <submittedName>
        <fullName evidence="10">Mitochondrial FAD carrier protein</fullName>
    </submittedName>
</protein>
<keyword evidence="3 9" id="KW-0813">Transport</keyword>
<dbReference type="InterPro" id="IPR044712">
    <property type="entry name" value="SLC25A32-like"/>
</dbReference>
<dbReference type="PANTHER" id="PTHR45683">
    <property type="entry name" value="MITOCHONDRIAL NICOTINAMIDE ADENINE DINUCLEOTIDE TRANSPORTER 1-RELATED-RELATED"/>
    <property type="match status" value="1"/>
</dbReference>
<organism evidence="10 11">
    <name type="scientific">Phakopsora pachyrhizi</name>
    <name type="common">Asian soybean rust disease fungus</name>
    <dbReference type="NCBI Taxonomy" id="170000"/>
    <lineage>
        <taxon>Eukaryota</taxon>
        <taxon>Fungi</taxon>
        <taxon>Dikarya</taxon>
        <taxon>Basidiomycota</taxon>
        <taxon>Pucciniomycotina</taxon>
        <taxon>Pucciniomycetes</taxon>
        <taxon>Pucciniales</taxon>
        <taxon>Phakopsoraceae</taxon>
        <taxon>Phakopsora</taxon>
    </lineage>
</organism>
<gene>
    <name evidence="10" type="ORF">PPACK8108_LOCUS11654</name>
</gene>
<dbReference type="EMBL" id="CALTRL010002713">
    <property type="protein sequence ID" value="CAH7676513.1"/>
    <property type="molecule type" value="Genomic_DNA"/>
</dbReference>
<keyword evidence="6" id="KW-1133">Transmembrane helix</keyword>
<evidence type="ECO:0000256" key="8">
    <source>
        <dbReference type="PROSITE-ProRule" id="PRU00282"/>
    </source>
</evidence>
<accession>A0AAV0B0G6</accession>
<evidence type="ECO:0000256" key="2">
    <source>
        <dbReference type="ARBA" id="ARBA00006375"/>
    </source>
</evidence>
<dbReference type="GO" id="GO:0006862">
    <property type="term" value="P:nucleotide transport"/>
    <property type="evidence" value="ECO:0007669"/>
    <property type="project" value="InterPro"/>
</dbReference>
<evidence type="ECO:0000256" key="5">
    <source>
        <dbReference type="ARBA" id="ARBA00022737"/>
    </source>
</evidence>
<evidence type="ECO:0000256" key="6">
    <source>
        <dbReference type="ARBA" id="ARBA00022989"/>
    </source>
</evidence>
<comment type="caution">
    <text evidence="10">The sequence shown here is derived from an EMBL/GenBank/DDBJ whole genome shotgun (WGS) entry which is preliminary data.</text>
</comment>
<sequence>MSDRSIDDEINLELSIFGSQAIDQAICGIGAGCVSVLCMHPLDLLKVKFQVESFKETQKFKRYDGMIRRSLIVDSLRRIFRLDGLSGLYRGVGTNIIGNSSSWGFYFLWYSIIKKRLSTSSDGSNSNLRLNASQHLLASATSGVISTLLTNPIWVVRTRLFTTRPSTTGSYKNLLDGLNRIFKEEGIRGLWRGSTLALIGVSNGAIQFMTYEELKRYRRQRIYDTGTLDRSMKSADRITLSNLEYVVLSGASKLVAIGITYPYQVVRSRIQNQPYLPTKTSTTTSTTTTTTTASSSSAYYRSIPDCVRQTYRVEGLRAFYRGLATNSMRVLPGTCVTFVVYENLSRWMRETAELRT</sequence>
<evidence type="ECO:0000256" key="3">
    <source>
        <dbReference type="ARBA" id="ARBA00022448"/>
    </source>
</evidence>
<feature type="repeat" description="Solcar" evidence="8">
    <location>
        <begin position="130"/>
        <end position="217"/>
    </location>
</feature>
<keyword evidence="7 8" id="KW-0472">Membrane</keyword>
<evidence type="ECO:0000313" key="11">
    <source>
        <dbReference type="Proteomes" id="UP001153365"/>
    </source>
</evidence>
<comment type="subcellular location">
    <subcellularLocation>
        <location evidence="1">Membrane</location>
        <topology evidence="1">Multi-pass membrane protein</topology>
    </subcellularLocation>
</comment>
<dbReference type="AlphaFoldDB" id="A0AAV0B0G6"/>
<dbReference type="Pfam" id="PF00153">
    <property type="entry name" value="Mito_carr"/>
    <property type="match status" value="3"/>
</dbReference>
<keyword evidence="11" id="KW-1185">Reference proteome</keyword>
<evidence type="ECO:0000256" key="9">
    <source>
        <dbReference type="RuleBase" id="RU000488"/>
    </source>
</evidence>
<evidence type="ECO:0000256" key="4">
    <source>
        <dbReference type="ARBA" id="ARBA00022692"/>
    </source>
</evidence>
<name>A0AAV0B0G6_PHAPC</name>
<evidence type="ECO:0000313" key="10">
    <source>
        <dbReference type="EMBL" id="CAH7676513.1"/>
    </source>
</evidence>
<dbReference type="Gene3D" id="1.50.40.10">
    <property type="entry name" value="Mitochondrial carrier domain"/>
    <property type="match status" value="1"/>
</dbReference>
<keyword evidence="4 8" id="KW-0812">Transmembrane</keyword>
<dbReference type="InterPro" id="IPR018108">
    <property type="entry name" value="MCP_transmembrane"/>
</dbReference>
<dbReference type="GO" id="GO:0055085">
    <property type="term" value="P:transmembrane transport"/>
    <property type="evidence" value="ECO:0007669"/>
    <property type="project" value="InterPro"/>
</dbReference>
<evidence type="ECO:0000256" key="1">
    <source>
        <dbReference type="ARBA" id="ARBA00004141"/>
    </source>
</evidence>
<dbReference type="InterPro" id="IPR023395">
    <property type="entry name" value="MCP_dom_sf"/>
</dbReference>
<dbReference type="GO" id="GO:0016020">
    <property type="term" value="C:membrane"/>
    <property type="evidence" value="ECO:0007669"/>
    <property type="project" value="UniProtKB-SubCell"/>
</dbReference>
<proteinExistence type="inferred from homology"/>
<reference evidence="10" key="1">
    <citation type="submission" date="2022-06" db="EMBL/GenBank/DDBJ databases">
        <authorList>
            <consortium name="SYNGENTA / RWTH Aachen University"/>
        </authorList>
    </citation>
    <scope>NUCLEOTIDE SEQUENCE</scope>
</reference>
<keyword evidence="5" id="KW-0677">Repeat</keyword>
<dbReference type="PROSITE" id="PS50920">
    <property type="entry name" value="SOLCAR"/>
    <property type="match status" value="3"/>
</dbReference>
<feature type="repeat" description="Solcar" evidence="8">
    <location>
        <begin position="244"/>
        <end position="347"/>
    </location>
</feature>
<feature type="repeat" description="Solcar" evidence="8">
    <location>
        <begin position="19"/>
        <end position="116"/>
    </location>
</feature>
<dbReference type="Proteomes" id="UP001153365">
    <property type="component" value="Unassembled WGS sequence"/>
</dbReference>
<evidence type="ECO:0000256" key="7">
    <source>
        <dbReference type="ARBA" id="ARBA00023136"/>
    </source>
</evidence>